<feature type="transmembrane region" description="Helical" evidence="8">
    <location>
        <begin position="149"/>
        <end position="169"/>
    </location>
</feature>
<keyword evidence="8" id="KW-1133">Transmembrane helix</keyword>
<comment type="caution">
    <text evidence="10">The sequence shown here is derived from an EMBL/GenBank/DDBJ whole genome shotgun (WGS) entry which is preliminary data.</text>
</comment>
<name>A0A939H9E9_9CLOT</name>
<keyword evidence="4" id="KW-0597">Phosphoprotein</keyword>
<evidence type="ECO:0000256" key="2">
    <source>
        <dbReference type="ARBA" id="ARBA00004370"/>
    </source>
</evidence>
<evidence type="ECO:0000313" key="10">
    <source>
        <dbReference type="EMBL" id="MBO1264964.1"/>
    </source>
</evidence>
<dbReference type="GO" id="GO:0004721">
    <property type="term" value="F:phosphoprotein phosphatase activity"/>
    <property type="evidence" value="ECO:0007669"/>
    <property type="project" value="TreeGrafter"/>
</dbReference>
<dbReference type="PROSITE" id="PS50109">
    <property type="entry name" value="HIS_KIN"/>
    <property type="match status" value="1"/>
</dbReference>
<evidence type="ECO:0000256" key="5">
    <source>
        <dbReference type="ARBA" id="ARBA00022679"/>
    </source>
</evidence>
<evidence type="ECO:0000256" key="7">
    <source>
        <dbReference type="ARBA" id="ARBA00023012"/>
    </source>
</evidence>
<dbReference type="CDD" id="cd00075">
    <property type="entry name" value="HATPase"/>
    <property type="match status" value="1"/>
</dbReference>
<dbReference type="Proteomes" id="UP000664218">
    <property type="component" value="Unassembled WGS sequence"/>
</dbReference>
<dbReference type="InterPro" id="IPR005467">
    <property type="entry name" value="His_kinase_dom"/>
</dbReference>
<dbReference type="RefSeq" id="WP_207599483.1">
    <property type="nucleotide sequence ID" value="NZ_JAFNJU010000005.1"/>
</dbReference>
<sequence>MKKKKLRIIIGYVSAFFIIILLFAVSIFMFVSTNQISKVDQDLMLFKSAVQRVYDSELKVALPLNPKTITIVRGSDGRLDPDFPLTEFYRDGLGEIQDIPMEEIRTISYKGGHYRTIRFNLFLEDELREVQVLYNIDSDIRVLNSLKKILINGSILIILTSIGISYVLANATIRPMKESIEKERAFLQDASHELRTPIAVIQSRLEGLLRNPEEKIIDKYEYIEPALRESRRISRMVSNLMILTRADAGATLDKVEQFDLRKLGDDIAIIYGEFAMIQNKRFRYVPPSEEVVIEGNYENLHQLLIILMDNALKYTKDEGDIELSITSNKDKGIIRVSDNGVGIKEENLNKVFTRFFREDKARNRNNGGTGLGLSIAKWITDCHGGTISAQRRKEGGTIIEVQLPKENRNRNGKPKDME</sequence>
<dbReference type="Gene3D" id="3.30.565.10">
    <property type="entry name" value="Histidine kinase-like ATPase, C-terminal domain"/>
    <property type="match status" value="1"/>
</dbReference>
<evidence type="ECO:0000256" key="8">
    <source>
        <dbReference type="SAM" id="Phobius"/>
    </source>
</evidence>
<evidence type="ECO:0000256" key="1">
    <source>
        <dbReference type="ARBA" id="ARBA00000085"/>
    </source>
</evidence>
<keyword evidence="8" id="KW-0472">Membrane</keyword>
<accession>A0A939H9E9</accession>
<keyword evidence="8" id="KW-0812">Transmembrane</keyword>
<dbReference type="GO" id="GO:0016036">
    <property type="term" value="P:cellular response to phosphate starvation"/>
    <property type="evidence" value="ECO:0007669"/>
    <property type="project" value="TreeGrafter"/>
</dbReference>
<evidence type="ECO:0000313" key="11">
    <source>
        <dbReference type="Proteomes" id="UP000664218"/>
    </source>
</evidence>
<feature type="domain" description="Histidine kinase" evidence="9">
    <location>
        <begin position="189"/>
        <end position="407"/>
    </location>
</feature>
<gene>
    <name evidence="10" type="ORF">J3A84_07975</name>
</gene>
<comment type="catalytic activity">
    <reaction evidence="1">
        <text>ATP + protein L-histidine = ADP + protein N-phospho-L-histidine.</text>
        <dbReference type="EC" id="2.7.13.3"/>
    </reaction>
</comment>
<dbReference type="GO" id="GO:0000155">
    <property type="term" value="F:phosphorelay sensor kinase activity"/>
    <property type="evidence" value="ECO:0007669"/>
    <property type="project" value="InterPro"/>
</dbReference>
<dbReference type="InterPro" id="IPR003661">
    <property type="entry name" value="HisK_dim/P_dom"/>
</dbReference>
<dbReference type="CDD" id="cd00082">
    <property type="entry name" value="HisKA"/>
    <property type="match status" value="1"/>
</dbReference>
<proteinExistence type="predicted"/>
<dbReference type="SMART" id="SM00387">
    <property type="entry name" value="HATPase_c"/>
    <property type="match status" value="1"/>
</dbReference>
<evidence type="ECO:0000256" key="3">
    <source>
        <dbReference type="ARBA" id="ARBA00012438"/>
    </source>
</evidence>
<dbReference type="InterPro" id="IPR050351">
    <property type="entry name" value="BphY/WalK/GraS-like"/>
</dbReference>
<dbReference type="EMBL" id="JAFNJU010000005">
    <property type="protein sequence ID" value="MBO1264964.1"/>
    <property type="molecule type" value="Genomic_DNA"/>
</dbReference>
<dbReference type="PANTHER" id="PTHR45453:SF1">
    <property type="entry name" value="PHOSPHATE REGULON SENSOR PROTEIN PHOR"/>
    <property type="match status" value="1"/>
</dbReference>
<dbReference type="SUPFAM" id="SSF55874">
    <property type="entry name" value="ATPase domain of HSP90 chaperone/DNA topoisomerase II/histidine kinase"/>
    <property type="match status" value="1"/>
</dbReference>
<protein>
    <recommendedName>
        <fullName evidence="3">histidine kinase</fullName>
        <ecNumber evidence="3">2.7.13.3</ecNumber>
    </recommendedName>
</protein>
<dbReference type="EC" id="2.7.13.3" evidence="3"/>
<comment type="subcellular location">
    <subcellularLocation>
        <location evidence="2">Membrane</location>
    </subcellularLocation>
</comment>
<dbReference type="Pfam" id="PF00512">
    <property type="entry name" value="HisKA"/>
    <property type="match status" value="1"/>
</dbReference>
<organism evidence="10 11">
    <name type="scientific">Proteiniclasticum aestuarii</name>
    <dbReference type="NCBI Taxonomy" id="2817862"/>
    <lineage>
        <taxon>Bacteria</taxon>
        <taxon>Bacillati</taxon>
        <taxon>Bacillota</taxon>
        <taxon>Clostridia</taxon>
        <taxon>Eubacteriales</taxon>
        <taxon>Clostridiaceae</taxon>
        <taxon>Proteiniclasticum</taxon>
    </lineage>
</organism>
<dbReference type="FunFam" id="3.30.565.10:FF:000006">
    <property type="entry name" value="Sensor histidine kinase WalK"/>
    <property type="match status" value="1"/>
</dbReference>
<evidence type="ECO:0000256" key="6">
    <source>
        <dbReference type="ARBA" id="ARBA00022777"/>
    </source>
</evidence>
<dbReference type="SMART" id="SM00388">
    <property type="entry name" value="HisKA"/>
    <property type="match status" value="1"/>
</dbReference>
<keyword evidence="5" id="KW-0808">Transferase</keyword>
<keyword evidence="7" id="KW-0902">Two-component regulatory system</keyword>
<evidence type="ECO:0000256" key="4">
    <source>
        <dbReference type="ARBA" id="ARBA00022553"/>
    </source>
</evidence>
<dbReference type="Gene3D" id="1.10.287.130">
    <property type="match status" value="1"/>
</dbReference>
<dbReference type="InterPro" id="IPR004358">
    <property type="entry name" value="Sig_transdc_His_kin-like_C"/>
</dbReference>
<dbReference type="PRINTS" id="PR00344">
    <property type="entry name" value="BCTRLSENSOR"/>
</dbReference>
<dbReference type="GO" id="GO:0005886">
    <property type="term" value="C:plasma membrane"/>
    <property type="evidence" value="ECO:0007669"/>
    <property type="project" value="TreeGrafter"/>
</dbReference>
<dbReference type="AlphaFoldDB" id="A0A939H9E9"/>
<reference evidence="10" key="1">
    <citation type="submission" date="2021-03" db="EMBL/GenBank/DDBJ databases">
        <title>Proteiniclasticum marinus sp. nov., isolated from tidal flat sediment.</title>
        <authorList>
            <person name="Namirimu T."/>
            <person name="Yang J.-A."/>
            <person name="Yang S.-H."/>
            <person name="Kim Y.-J."/>
            <person name="Kwon K.K."/>
        </authorList>
    </citation>
    <scope>NUCLEOTIDE SEQUENCE</scope>
    <source>
        <strain evidence="10">SCR006</strain>
    </source>
</reference>
<dbReference type="SUPFAM" id="SSF47384">
    <property type="entry name" value="Homodimeric domain of signal transducing histidine kinase"/>
    <property type="match status" value="1"/>
</dbReference>
<dbReference type="InterPro" id="IPR036097">
    <property type="entry name" value="HisK_dim/P_sf"/>
</dbReference>
<evidence type="ECO:0000259" key="9">
    <source>
        <dbReference type="PROSITE" id="PS50109"/>
    </source>
</evidence>
<dbReference type="InterPro" id="IPR003594">
    <property type="entry name" value="HATPase_dom"/>
</dbReference>
<keyword evidence="11" id="KW-1185">Reference proteome</keyword>
<dbReference type="InterPro" id="IPR036890">
    <property type="entry name" value="HATPase_C_sf"/>
</dbReference>
<dbReference type="PANTHER" id="PTHR45453">
    <property type="entry name" value="PHOSPHATE REGULON SENSOR PROTEIN PHOR"/>
    <property type="match status" value="1"/>
</dbReference>
<feature type="transmembrane region" description="Helical" evidence="8">
    <location>
        <begin position="9"/>
        <end position="31"/>
    </location>
</feature>
<dbReference type="Pfam" id="PF02518">
    <property type="entry name" value="HATPase_c"/>
    <property type="match status" value="1"/>
</dbReference>
<keyword evidence="6 10" id="KW-0418">Kinase</keyword>